<gene>
    <name evidence="5" type="ORF">PVAP13_8NG339500</name>
</gene>
<dbReference type="InterPro" id="IPR000210">
    <property type="entry name" value="BTB/POZ_dom"/>
</dbReference>
<dbReference type="PANTHER" id="PTHR26379:SF483">
    <property type="entry name" value="OS11G0619800 PROTEIN"/>
    <property type="match status" value="1"/>
</dbReference>
<accession>A0A8T0PAI2</accession>
<dbReference type="Gene3D" id="3.30.710.10">
    <property type="entry name" value="Potassium Channel Kv1.1, Chain A"/>
    <property type="match status" value="1"/>
</dbReference>
<dbReference type="Proteomes" id="UP000823388">
    <property type="component" value="Chromosome 8N"/>
</dbReference>
<dbReference type="CDD" id="cd18280">
    <property type="entry name" value="BTB_POZ_BPM_plant"/>
    <property type="match status" value="1"/>
</dbReference>
<proteinExistence type="inferred from homology"/>
<dbReference type="SUPFAM" id="SSF49599">
    <property type="entry name" value="TRAF domain-like"/>
    <property type="match status" value="1"/>
</dbReference>
<evidence type="ECO:0000313" key="5">
    <source>
        <dbReference type="EMBL" id="KAG2558813.1"/>
    </source>
</evidence>
<feature type="domain" description="BTB" evidence="3">
    <location>
        <begin position="182"/>
        <end position="250"/>
    </location>
</feature>
<organism evidence="5 6">
    <name type="scientific">Panicum virgatum</name>
    <name type="common">Blackwell switchgrass</name>
    <dbReference type="NCBI Taxonomy" id="38727"/>
    <lineage>
        <taxon>Eukaryota</taxon>
        <taxon>Viridiplantae</taxon>
        <taxon>Streptophyta</taxon>
        <taxon>Embryophyta</taxon>
        <taxon>Tracheophyta</taxon>
        <taxon>Spermatophyta</taxon>
        <taxon>Magnoliopsida</taxon>
        <taxon>Liliopsida</taxon>
        <taxon>Poales</taxon>
        <taxon>Poaceae</taxon>
        <taxon>PACMAD clade</taxon>
        <taxon>Panicoideae</taxon>
        <taxon>Panicodae</taxon>
        <taxon>Paniceae</taxon>
        <taxon>Panicinae</taxon>
        <taxon>Panicum</taxon>
        <taxon>Panicum sect. Hiantes</taxon>
    </lineage>
</organism>
<evidence type="ECO:0000259" key="4">
    <source>
        <dbReference type="PROSITE" id="PS50144"/>
    </source>
</evidence>
<name>A0A8T0PAI2_PANVG</name>
<dbReference type="PROSITE" id="PS50097">
    <property type="entry name" value="BTB"/>
    <property type="match status" value="1"/>
</dbReference>
<evidence type="ECO:0000256" key="1">
    <source>
        <dbReference type="ARBA" id="ARBA00004906"/>
    </source>
</evidence>
<dbReference type="InterPro" id="IPR056423">
    <property type="entry name" value="BACK_BPM_SPOP"/>
</dbReference>
<evidence type="ECO:0000259" key="3">
    <source>
        <dbReference type="PROSITE" id="PS50097"/>
    </source>
</evidence>
<dbReference type="SMART" id="SM00225">
    <property type="entry name" value="BTB"/>
    <property type="match status" value="1"/>
</dbReference>
<dbReference type="PROSITE" id="PS50144">
    <property type="entry name" value="MATH"/>
    <property type="match status" value="1"/>
</dbReference>
<evidence type="ECO:0000256" key="2">
    <source>
        <dbReference type="ARBA" id="ARBA00010846"/>
    </source>
</evidence>
<dbReference type="AlphaFoldDB" id="A0A8T0PAI2"/>
<feature type="domain" description="MATH" evidence="4">
    <location>
        <begin position="30"/>
        <end position="154"/>
    </location>
</feature>
<dbReference type="OrthoDB" id="6359816at2759"/>
<dbReference type="Pfam" id="PF24570">
    <property type="entry name" value="BACK_BPM_SPOP"/>
    <property type="match status" value="1"/>
</dbReference>
<evidence type="ECO:0000313" key="6">
    <source>
        <dbReference type="Proteomes" id="UP000823388"/>
    </source>
</evidence>
<dbReference type="InterPro" id="IPR002083">
    <property type="entry name" value="MATH/TRAF_dom"/>
</dbReference>
<dbReference type="Pfam" id="PF00651">
    <property type="entry name" value="BTB"/>
    <property type="match status" value="1"/>
</dbReference>
<keyword evidence="6" id="KW-1185">Reference proteome</keyword>
<reference evidence="5" key="1">
    <citation type="submission" date="2020-05" db="EMBL/GenBank/DDBJ databases">
        <title>WGS assembly of Panicum virgatum.</title>
        <authorList>
            <person name="Lovell J.T."/>
            <person name="Jenkins J."/>
            <person name="Shu S."/>
            <person name="Juenger T.E."/>
            <person name="Schmutz J."/>
        </authorList>
    </citation>
    <scope>NUCLEOTIDE SEQUENCE</scope>
    <source>
        <strain evidence="5">AP13</strain>
    </source>
</reference>
<dbReference type="InterPro" id="IPR008974">
    <property type="entry name" value="TRAF-like"/>
</dbReference>
<comment type="caution">
    <text evidence="5">The sequence shown here is derived from an EMBL/GenBank/DDBJ whole genome shotgun (WGS) entry which is preliminary data.</text>
</comment>
<dbReference type="PANTHER" id="PTHR26379">
    <property type="entry name" value="BTB/POZ AND MATH DOMAIN-CONTAINING PROTEIN 1"/>
    <property type="match status" value="1"/>
</dbReference>
<dbReference type="Pfam" id="PF22486">
    <property type="entry name" value="MATH_2"/>
    <property type="match status" value="1"/>
</dbReference>
<dbReference type="InterPro" id="IPR045005">
    <property type="entry name" value="BPM1-6"/>
</dbReference>
<dbReference type="Gene3D" id="2.60.210.10">
    <property type="entry name" value="Apoptosis, Tumor Necrosis Factor Receptor Associated Protein 2, Chain A"/>
    <property type="match status" value="1"/>
</dbReference>
<comment type="pathway">
    <text evidence="1">Protein modification; protein ubiquitination.</text>
</comment>
<sequence length="341" mass="37212">MATSPAASSATAAAVVAGGSTATTITETIAGSYVFRIDGFSGTKDLGVGKSIKSSTFRVGGHAWYIDCYPCGELEEDNAGWVTLYLYLDHPGPNDKVEAECSFTVMGSAGDPFQETTEKHVFKSGDTSAGLSIERKELESLLRDDDCFQLRCVVCIFKEFPAVPPPDLHRHLGDLLASRVGGDVTFEVGGELFTAHRYILSARSSVFTAELFDPSKEAATAARIRIDDMEPKVFRALLHFIYADSVNVVEDDDDKVMLHQHLLVAADRYNLERLKLICEEMLCNCIDASMAATTLLLASKHGCQRLKKACSTFLTDLLASVQEPDQQSCHRAPLTGKRQRS</sequence>
<comment type="similarity">
    <text evidence="2">Belongs to the Tdpoz family.</text>
</comment>
<dbReference type="InterPro" id="IPR011333">
    <property type="entry name" value="SKP1/BTB/POZ_sf"/>
</dbReference>
<dbReference type="CDD" id="cd00121">
    <property type="entry name" value="MATH"/>
    <property type="match status" value="1"/>
</dbReference>
<dbReference type="SUPFAM" id="SSF54695">
    <property type="entry name" value="POZ domain"/>
    <property type="match status" value="1"/>
</dbReference>
<dbReference type="EMBL" id="CM029052">
    <property type="protein sequence ID" value="KAG2558813.1"/>
    <property type="molecule type" value="Genomic_DNA"/>
</dbReference>
<protein>
    <submittedName>
        <fullName evidence="5">Uncharacterized protein</fullName>
    </submittedName>
</protein>
<dbReference type="GO" id="GO:0016567">
    <property type="term" value="P:protein ubiquitination"/>
    <property type="evidence" value="ECO:0007669"/>
    <property type="project" value="InterPro"/>
</dbReference>